<evidence type="ECO:0000313" key="5">
    <source>
        <dbReference type="EMBL" id="MBE0127098.1"/>
    </source>
</evidence>
<dbReference type="Gene3D" id="1.10.287.470">
    <property type="entry name" value="Helix hairpin bin"/>
    <property type="match status" value="1"/>
</dbReference>
<dbReference type="InterPro" id="IPR050739">
    <property type="entry name" value="MFP"/>
</dbReference>
<gene>
    <name evidence="5" type="ORF">FOT72_03470</name>
</gene>
<proteinExistence type="inferred from homology"/>
<dbReference type="OrthoDB" id="9775513at2"/>
<accession>A0A8I0MHM5</accession>
<keyword evidence="2" id="KW-0175">Coiled coil</keyword>
<protein>
    <submittedName>
        <fullName evidence="5">HlyD family efflux transporter periplasmic adaptor subunit</fullName>
    </submittedName>
</protein>
<evidence type="ECO:0000259" key="4">
    <source>
        <dbReference type="Pfam" id="PF25917"/>
    </source>
</evidence>
<dbReference type="Gene3D" id="2.40.50.100">
    <property type="match status" value="1"/>
</dbReference>
<dbReference type="RefSeq" id="WP_061076566.1">
    <property type="nucleotide sequence ID" value="NZ_CP014015.2"/>
</dbReference>
<evidence type="ECO:0000256" key="3">
    <source>
        <dbReference type="SAM" id="Phobius"/>
    </source>
</evidence>
<evidence type="ECO:0000256" key="1">
    <source>
        <dbReference type="ARBA" id="ARBA00009477"/>
    </source>
</evidence>
<dbReference type="EMBL" id="VKME01000007">
    <property type="protein sequence ID" value="MBE0127098.1"/>
    <property type="molecule type" value="Genomic_DNA"/>
</dbReference>
<dbReference type="Pfam" id="PF25917">
    <property type="entry name" value="BSH_RND"/>
    <property type="match status" value="1"/>
</dbReference>
<comment type="caution">
    <text evidence="5">The sequence shown here is derived from an EMBL/GenBank/DDBJ whole genome shotgun (WGS) entry which is preliminary data.</text>
</comment>
<dbReference type="PANTHER" id="PTHR30386:SF28">
    <property type="entry name" value="EXPORTED PROTEIN"/>
    <property type="match status" value="1"/>
</dbReference>
<evidence type="ECO:0000313" key="6">
    <source>
        <dbReference type="Proteomes" id="UP000656723"/>
    </source>
</evidence>
<reference evidence="5" key="1">
    <citation type="submission" date="2019-07" db="EMBL/GenBank/DDBJ databases">
        <title>KPC-2 carbapenem resistent Enterobacterales isolates from Germany.</title>
        <authorList>
            <person name="Yao Y."/>
            <person name="Falgenhauer L."/>
            <person name="Imirzalioglu C."/>
            <person name="Chakraborty T."/>
        </authorList>
    </citation>
    <scope>NUCLEOTIDE SEQUENCE</scope>
    <source>
        <strain evidence="5">CA13304</strain>
    </source>
</reference>
<dbReference type="InterPro" id="IPR058625">
    <property type="entry name" value="MdtA-like_BSH"/>
</dbReference>
<feature type="coiled-coil region" evidence="2">
    <location>
        <begin position="203"/>
        <end position="251"/>
    </location>
</feature>
<comment type="similarity">
    <text evidence="1">Belongs to the membrane fusion protein (MFP) (TC 8.A.1) family.</text>
</comment>
<dbReference type="Proteomes" id="UP000656723">
    <property type="component" value="Unassembled WGS sequence"/>
</dbReference>
<dbReference type="SUPFAM" id="SSF111369">
    <property type="entry name" value="HlyD-like secretion proteins"/>
    <property type="match status" value="1"/>
</dbReference>
<keyword evidence="3" id="KW-1133">Transmembrane helix</keyword>
<keyword evidence="3" id="KW-0812">Transmembrane</keyword>
<dbReference type="PRINTS" id="PR01490">
    <property type="entry name" value="RTXTOXIND"/>
</dbReference>
<evidence type="ECO:0000256" key="2">
    <source>
        <dbReference type="SAM" id="Coils"/>
    </source>
</evidence>
<dbReference type="AlphaFoldDB" id="A0A8I0MHM5"/>
<feature type="domain" description="Multidrug resistance protein MdtA-like barrel-sandwich hybrid" evidence="4">
    <location>
        <begin position="68"/>
        <end position="287"/>
    </location>
</feature>
<feature type="transmembrane region" description="Helical" evidence="3">
    <location>
        <begin position="20"/>
        <end position="48"/>
    </location>
</feature>
<sequence length="417" mass="46921">MKLFRKEVIENLNSTTYGGVIIPTSFSLLLSTIATIALIVLISIFLGFGEYTRKARLTGIVMPSSGLIKITPQYSGYVTKLTIQEGEHVQKGQALYHISGEHYGSKGTGTLAAMNLSLQTQYSMLSSQKMLEQRDNNQQQQSIQQHITLIQLQIKSGEQRLLLAKHQADLSSLVVRRYQKLINQKYVSEIEYQLKQIESASAKENVENQRQLLLQLRASLDNARDELAHLIVQGESRNAELSRQLQVIKQQQFELASQESFTLTAPVAGTVAAILIRQGQSVKAQEPVMSLVPENSDLQVELYATSQNAGFIQPGQKVALRYTAFPYQKFGVQYGTILEISRITLAPTDLLSISPMIWKVNEGHYRVIVKPELSHILAYGKYEPLRPGMTLEGDVNLDTRYLWEWLTEPLWSLKGKI</sequence>
<dbReference type="PANTHER" id="PTHR30386">
    <property type="entry name" value="MEMBRANE FUSION SUBUNIT OF EMRAB-TOLC MULTIDRUG EFFLUX PUMP"/>
    <property type="match status" value="1"/>
</dbReference>
<organism evidence="5 6">
    <name type="scientific">Citrobacter amalonaticus</name>
    <dbReference type="NCBI Taxonomy" id="35703"/>
    <lineage>
        <taxon>Bacteria</taxon>
        <taxon>Pseudomonadati</taxon>
        <taxon>Pseudomonadota</taxon>
        <taxon>Gammaproteobacteria</taxon>
        <taxon>Enterobacterales</taxon>
        <taxon>Enterobacteriaceae</taxon>
        <taxon>Citrobacter</taxon>
    </lineage>
</organism>
<dbReference type="Gene3D" id="2.40.30.170">
    <property type="match status" value="1"/>
</dbReference>
<name>A0A8I0MHM5_CITAM</name>
<keyword evidence="3" id="KW-0472">Membrane</keyword>